<dbReference type="InterPro" id="IPR055585">
    <property type="entry name" value="DUF7161"/>
</dbReference>
<organism evidence="1 2">
    <name type="scientific">Mycolicibacterium alvei</name>
    <dbReference type="NCBI Taxonomy" id="67081"/>
    <lineage>
        <taxon>Bacteria</taxon>
        <taxon>Bacillati</taxon>
        <taxon>Actinomycetota</taxon>
        <taxon>Actinomycetes</taxon>
        <taxon>Mycobacteriales</taxon>
        <taxon>Mycobacteriaceae</taxon>
        <taxon>Mycolicibacterium</taxon>
    </lineage>
</organism>
<dbReference type="Pfam" id="PF23720">
    <property type="entry name" value="DUF7161"/>
    <property type="match status" value="1"/>
</dbReference>
<evidence type="ECO:0000313" key="2">
    <source>
        <dbReference type="Proteomes" id="UP000466906"/>
    </source>
</evidence>
<dbReference type="EMBL" id="AP022566">
    <property type="protein sequence ID" value="BBX30671.1"/>
    <property type="molecule type" value="Genomic_DNA"/>
</dbReference>
<name>A0A6N4V512_9MYCO</name>
<dbReference type="KEGG" id="malv:MALV_57960"/>
<dbReference type="Proteomes" id="UP000466906">
    <property type="component" value="Plasmid pJCM12272"/>
</dbReference>
<dbReference type="AlphaFoldDB" id="A0A6N4V512"/>
<evidence type="ECO:0000313" key="1">
    <source>
        <dbReference type="EMBL" id="BBX30671.1"/>
    </source>
</evidence>
<reference evidence="1 2" key="1">
    <citation type="journal article" date="2019" name="Emerg. Microbes Infect.">
        <title>Comprehensive subspecies identification of 175 nontuberculous mycobacteria species based on 7547 genomic profiles.</title>
        <authorList>
            <person name="Matsumoto Y."/>
            <person name="Kinjo T."/>
            <person name="Motooka D."/>
            <person name="Nabeya D."/>
            <person name="Jung N."/>
            <person name="Uechi K."/>
            <person name="Horii T."/>
            <person name="Iida T."/>
            <person name="Fujita J."/>
            <person name="Nakamura S."/>
        </authorList>
    </citation>
    <scope>NUCLEOTIDE SEQUENCE [LARGE SCALE GENOMIC DNA]</scope>
    <source>
        <strain evidence="1 2">JCM 12272</strain>
        <plasmid evidence="1">pJCM12272</plasmid>
    </source>
</reference>
<accession>A0A6N4V512</accession>
<dbReference type="RefSeq" id="WP_425561216.1">
    <property type="nucleotide sequence ID" value="NZ_BAAAKC010000031.1"/>
</dbReference>
<keyword evidence="1" id="KW-0614">Plasmid</keyword>
<protein>
    <submittedName>
        <fullName evidence="1">Uncharacterized protein</fullName>
    </submittedName>
</protein>
<sequence length="174" mass="19342">MPNPAPIRYDQTGLTGRMAVLLTELPTNDAGVPVNLLRAGTDYVVILDDTPNPTLTLRVHPAGHPESVVFIDHAELGLIEPETTYYAVLAAGSTRDDPAGIVRRIHTSPMPIDEAFGRNMQWHPTEYLRRYFLGHNDDDHEEITAEQAQAVIDRWCAKWGQEERRSTDESAGGV</sequence>
<geneLocation type="plasmid" evidence="1 2">
    <name>pJCM12272</name>
</geneLocation>
<gene>
    <name evidence="1" type="ORF">MALV_57960</name>
</gene>
<keyword evidence="2" id="KW-1185">Reference proteome</keyword>
<proteinExistence type="predicted"/>